<dbReference type="InterPro" id="IPR007848">
    <property type="entry name" value="Small_mtfrase_dom"/>
</dbReference>
<reference evidence="9 10" key="1">
    <citation type="submission" date="2016-03" db="EMBL/GenBank/DDBJ databases">
        <title>Draft genome sequence of the Vibrio tubiashii subs. europaeus.</title>
        <authorList>
            <person name="Spinard E."/>
            <person name="Dubert J."/>
            <person name="Nelson D.R."/>
            <person name="Barja J.L."/>
        </authorList>
    </citation>
    <scope>NUCLEOTIDE SEQUENCE [LARGE SCALE GENOMIC DNA]</scope>
    <source>
        <strain evidence="10">PP-638</strain>
        <strain evidence="9">PP2-638</strain>
    </source>
</reference>
<accession>A0A178JB20</accession>
<dbReference type="AlphaFoldDB" id="A0A178JB20"/>
<evidence type="ECO:0000256" key="3">
    <source>
        <dbReference type="ARBA" id="ARBA00022679"/>
    </source>
</evidence>
<keyword evidence="2 6" id="KW-0489">Methyltransferase</keyword>
<dbReference type="Proteomes" id="UP000094761">
    <property type="component" value="Unassembled WGS sequence"/>
</dbReference>
<proteinExistence type="inferred from homology"/>
<organism evidence="9 10">
    <name type="scientific">Vibrio europaeus</name>
    <dbReference type="NCBI Taxonomy" id="300876"/>
    <lineage>
        <taxon>Bacteria</taxon>
        <taxon>Pseudomonadati</taxon>
        <taxon>Pseudomonadota</taxon>
        <taxon>Gammaproteobacteria</taxon>
        <taxon>Vibrionales</taxon>
        <taxon>Vibrionaceae</taxon>
        <taxon>Vibrio</taxon>
        <taxon>Vibrio oreintalis group</taxon>
    </lineage>
</organism>
<dbReference type="InterPro" id="IPR002052">
    <property type="entry name" value="DNA_methylase_N6_adenine_CS"/>
</dbReference>
<dbReference type="InterPro" id="IPR022882">
    <property type="entry name" value="tRNA_adenine-N6_MeTrfase"/>
</dbReference>
<keyword evidence="5 6" id="KW-0819">tRNA processing</keyword>
<keyword evidence="3 6" id="KW-0808">Transferase</keyword>
<keyword evidence="1 6" id="KW-0963">Cytoplasm</keyword>
<comment type="caution">
    <text evidence="9">The sequence shown here is derived from an EMBL/GenBank/DDBJ whole genome shotgun (WGS) entry which is preliminary data.</text>
</comment>
<dbReference type="InterPro" id="IPR050210">
    <property type="entry name" value="tRNA_Adenine-N(6)_MTase"/>
</dbReference>
<dbReference type="EC" id="2.1.1.223" evidence="6"/>
<evidence type="ECO:0000256" key="2">
    <source>
        <dbReference type="ARBA" id="ARBA00022603"/>
    </source>
</evidence>
<dbReference type="GO" id="GO:0008033">
    <property type="term" value="P:tRNA processing"/>
    <property type="evidence" value="ECO:0007669"/>
    <property type="project" value="UniProtKB-UniRule"/>
</dbReference>
<protein>
    <recommendedName>
        <fullName evidence="6">tRNA1(Val) (adenine(37)-N6)-methyltransferase</fullName>
        <ecNumber evidence="6">2.1.1.223</ecNumber>
    </recommendedName>
    <alternativeName>
        <fullName evidence="6">tRNA m6A37 methyltransferase</fullName>
    </alternativeName>
</protein>
<dbReference type="GeneID" id="78076335"/>
<dbReference type="InterPro" id="IPR029063">
    <property type="entry name" value="SAM-dependent_MTases_sf"/>
</dbReference>
<dbReference type="RefSeq" id="WP_069667536.1">
    <property type="nucleotide sequence ID" value="NZ_JAPFIM010000007.1"/>
</dbReference>
<dbReference type="PANTHER" id="PTHR47739:SF1">
    <property type="entry name" value="TRNA1(VAL) (ADENINE(37)-N6)-METHYLTRANSFERASE"/>
    <property type="match status" value="1"/>
</dbReference>
<evidence type="ECO:0000313" key="10">
    <source>
        <dbReference type="Proteomes" id="UP000094761"/>
    </source>
</evidence>
<gene>
    <name evidence="9" type="ORF">AZ468_11545</name>
    <name evidence="8" type="ORF">OPW20_18975</name>
</gene>
<sequence>MKKTKDFDFKQFSIYGGLSGMPVSTDGILLGAWSNLENSASLLDIGTGTGLLSLMCAQRHLSLTIKAIDIDDNAIEAASINFTRSPWSQRLTLHQGDVLTHKFPEQFDRIICNPPYFNTGEQASNISRATARHTDTLTHQALLARCQQLLTNQGKANFVLPKVEGDLFIRLAAEQGWHISRRCQIKPTERKEVTRLLIELTKTPTTTIEESLTIHRDGGYSNAFIELTKDFYLKM</sequence>
<reference evidence="8" key="2">
    <citation type="submission" date="2022-11" db="EMBL/GenBank/DDBJ databases">
        <title>Role of the vibriolysin VemA secreted by the emergent pathogen Vibrio europaeus in the colonization of Manila clam mucus.</title>
        <authorList>
            <person name="Martinez C."/>
            <person name="Rodriguez S."/>
            <person name="Vences A."/>
            <person name="Barja J.L."/>
            <person name="Toranzo A.E."/>
            <person name="Dubert J."/>
        </authorList>
    </citation>
    <scope>NUCLEOTIDE SEQUENCE</scope>
    <source>
        <strain evidence="8">3454</strain>
    </source>
</reference>
<dbReference type="GO" id="GO:0005737">
    <property type="term" value="C:cytoplasm"/>
    <property type="evidence" value="ECO:0007669"/>
    <property type="project" value="UniProtKB-SubCell"/>
</dbReference>
<dbReference type="PRINTS" id="PR00507">
    <property type="entry name" value="N12N6MTFRASE"/>
</dbReference>
<comment type="catalytic activity">
    <reaction evidence="6">
        <text>adenosine(37) in tRNA1(Val) + S-adenosyl-L-methionine = N(6)-methyladenosine(37) in tRNA1(Val) + S-adenosyl-L-homocysteine + H(+)</text>
        <dbReference type="Rhea" id="RHEA:43160"/>
        <dbReference type="Rhea" id="RHEA-COMP:10369"/>
        <dbReference type="Rhea" id="RHEA-COMP:10370"/>
        <dbReference type="ChEBI" id="CHEBI:15378"/>
        <dbReference type="ChEBI" id="CHEBI:57856"/>
        <dbReference type="ChEBI" id="CHEBI:59789"/>
        <dbReference type="ChEBI" id="CHEBI:74411"/>
        <dbReference type="ChEBI" id="CHEBI:74449"/>
        <dbReference type="EC" id="2.1.1.223"/>
    </reaction>
</comment>
<comment type="function">
    <text evidence="6">Specifically methylates the adenine in position 37 of tRNA(1)(Val) (anticodon cmo5UAC).</text>
</comment>
<feature type="domain" description="Methyltransferase small" evidence="7">
    <location>
        <begin position="36"/>
        <end position="128"/>
    </location>
</feature>
<evidence type="ECO:0000259" key="7">
    <source>
        <dbReference type="Pfam" id="PF05175"/>
    </source>
</evidence>
<keyword evidence="4 6" id="KW-0949">S-adenosyl-L-methionine</keyword>
<dbReference type="CDD" id="cd02440">
    <property type="entry name" value="AdoMet_MTases"/>
    <property type="match status" value="1"/>
</dbReference>
<dbReference type="EMBL" id="LUAX01000003">
    <property type="protein sequence ID" value="OAM99110.1"/>
    <property type="molecule type" value="Genomic_DNA"/>
</dbReference>
<dbReference type="EMBL" id="JAPFIT010000020">
    <property type="protein sequence ID" value="MDC5742159.1"/>
    <property type="molecule type" value="Genomic_DNA"/>
</dbReference>
<dbReference type="HAMAP" id="MF_01872">
    <property type="entry name" value="tRNA_methyltr_YfiC"/>
    <property type="match status" value="1"/>
</dbReference>
<evidence type="ECO:0000313" key="9">
    <source>
        <dbReference type="EMBL" id="OAM99110.1"/>
    </source>
</evidence>
<name>A0A178JB20_9VIBR</name>
<evidence type="ECO:0000256" key="5">
    <source>
        <dbReference type="ARBA" id="ARBA00022694"/>
    </source>
</evidence>
<dbReference type="OrthoDB" id="5383291at2"/>
<evidence type="ECO:0000256" key="4">
    <source>
        <dbReference type="ARBA" id="ARBA00022691"/>
    </source>
</evidence>
<dbReference type="GO" id="GO:0032259">
    <property type="term" value="P:methylation"/>
    <property type="evidence" value="ECO:0007669"/>
    <property type="project" value="UniProtKB-KW"/>
</dbReference>
<comment type="subcellular location">
    <subcellularLocation>
        <location evidence="6">Cytoplasm</location>
    </subcellularLocation>
</comment>
<keyword evidence="11" id="KW-1185">Reference proteome</keyword>
<dbReference type="Proteomes" id="UP001150001">
    <property type="component" value="Unassembled WGS sequence"/>
</dbReference>
<dbReference type="GO" id="GO:0003676">
    <property type="term" value="F:nucleic acid binding"/>
    <property type="evidence" value="ECO:0007669"/>
    <property type="project" value="InterPro"/>
</dbReference>
<evidence type="ECO:0000256" key="1">
    <source>
        <dbReference type="ARBA" id="ARBA00022490"/>
    </source>
</evidence>
<dbReference type="PROSITE" id="PS00092">
    <property type="entry name" value="N6_MTASE"/>
    <property type="match status" value="1"/>
</dbReference>
<dbReference type="SUPFAM" id="SSF53335">
    <property type="entry name" value="S-adenosyl-L-methionine-dependent methyltransferases"/>
    <property type="match status" value="1"/>
</dbReference>
<evidence type="ECO:0000313" key="8">
    <source>
        <dbReference type="EMBL" id="MDC5742159.1"/>
    </source>
</evidence>
<dbReference type="PANTHER" id="PTHR47739">
    <property type="entry name" value="TRNA1(VAL) (ADENINE(37)-N6)-METHYLTRANSFERASE"/>
    <property type="match status" value="1"/>
</dbReference>
<dbReference type="Pfam" id="PF05175">
    <property type="entry name" value="MTS"/>
    <property type="match status" value="1"/>
</dbReference>
<evidence type="ECO:0000256" key="6">
    <source>
        <dbReference type="HAMAP-Rule" id="MF_01872"/>
    </source>
</evidence>
<comment type="similarity">
    <text evidence="6">Belongs to the methyltransferase superfamily. tRNA (adenine-N(6)-)-methyltransferase family.</text>
</comment>
<evidence type="ECO:0000313" key="11">
    <source>
        <dbReference type="Proteomes" id="UP001150001"/>
    </source>
</evidence>
<dbReference type="Gene3D" id="3.40.50.150">
    <property type="entry name" value="Vaccinia Virus protein VP39"/>
    <property type="match status" value="1"/>
</dbReference>
<dbReference type="GO" id="GO:0016430">
    <property type="term" value="F:tRNA (adenine-N6)-methyltransferase activity"/>
    <property type="evidence" value="ECO:0007669"/>
    <property type="project" value="UniProtKB-UniRule"/>
</dbReference>